<evidence type="ECO:0000313" key="1">
    <source>
        <dbReference type="EMBL" id="CAG7727922.1"/>
    </source>
</evidence>
<dbReference type="EMBL" id="CAJVCH010155395">
    <property type="protein sequence ID" value="CAG7727922.1"/>
    <property type="molecule type" value="Genomic_DNA"/>
</dbReference>
<gene>
    <name evidence="1" type="ORF">AFUS01_LOCUS16738</name>
</gene>
<accession>A0A8J2P6R3</accession>
<proteinExistence type="predicted"/>
<dbReference type="AlphaFoldDB" id="A0A8J2P6R3"/>
<protein>
    <submittedName>
        <fullName evidence="1">Uncharacterized protein</fullName>
    </submittedName>
</protein>
<evidence type="ECO:0000313" key="2">
    <source>
        <dbReference type="Proteomes" id="UP000708208"/>
    </source>
</evidence>
<name>A0A8J2P6R3_9HEXA</name>
<sequence>VPFYRLWFCSSNCLCSVLSRGTGTV</sequence>
<feature type="non-terminal residue" evidence="1">
    <location>
        <position position="1"/>
    </location>
</feature>
<dbReference type="Proteomes" id="UP000708208">
    <property type="component" value="Unassembled WGS sequence"/>
</dbReference>
<organism evidence="1 2">
    <name type="scientific">Allacma fusca</name>
    <dbReference type="NCBI Taxonomy" id="39272"/>
    <lineage>
        <taxon>Eukaryota</taxon>
        <taxon>Metazoa</taxon>
        <taxon>Ecdysozoa</taxon>
        <taxon>Arthropoda</taxon>
        <taxon>Hexapoda</taxon>
        <taxon>Collembola</taxon>
        <taxon>Symphypleona</taxon>
        <taxon>Sminthuridae</taxon>
        <taxon>Allacma</taxon>
    </lineage>
</organism>
<keyword evidence="2" id="KW-1185">Reference proteome</keyword>
<comment type="caution">
    <text evidence="1">The sequence shown here is derived from an EMBL/GenBank/DDBJ whole genome shotgun (WGS) entry which is preliminary data.</text>
</comment>
<reference evidence="1" key="1">
    <citation type="submission" date="2021-06" db="EMBL/GenBank/DDBJ databases">
        <authorList>
            <person name="Hodson N. C."/>
            <person name="Mongue J. A."/>
            <person name="Jaron S. K."/>
        </authorList>
    </citation>
    <scope>NUCLEOTIDE SEQUENCE</scope>
</reference>